<gene>
    <name evidence="9" type="ORF">U1294_08455</name>
</gene>
<evidence type="ECO:0000313" key="10">
    <source>
        <dbReference type="Proteomes" id="UP001290582"/>
    </source>
</evidence>
<dbReference type="PANTHER" id="PTHR30193">
    <property type="entry name" value="ABC TRANSPORTER PERMEASE PROTEIN"/>
    <property type="match status" value="1"/>
</dbReference>
<comment type="caution">
    <text evidence="9">The sequence shown here is derived from an EMBL/GenBank/DDBJ whole genome shotgun (WGS) entry which is preliminary data.</text>
</comment>
<keyword evidence="2 7" id="KW-0813">Transport</keyword>
<dbReference type="AlphaFoldDB" id="A0AAW9JZ10"/>
<dbReference type="InterPro" id="IPR000515">
    <property type="entry name" value="MetI-like"/>
</dbReference>
<dbReference type="Gene3D" id="1.10.3720.10">
    <property type="entry name" value="MetI-like"/>
    <property type="match status" value="1"/>
</dbReference>
<dbReference type="InterPro" id="IPR035906">
    <property type="entry name" value="MetI-like_sf"/>
</dbReference>
<dbReference type="GO" id="GO:0005886">
    <property type="term" value="C:plasma membrane"/>
    <property type="evidence" value="ECO:0007669"/>
    <property type="project" value="UniProtKB-SubCell"/>
</dbReference>
<evidence type="ECO:0000256" key="5">
    <source>
        <dbReference type="ARBA" id="ARBA00022989"/>
    </source>
</evidence>
<keyword evidence="4 7" id="KW-0812">Transmembrane</keyword>
<feature type="transmembrane region" description="Helical" evidence="7">
    <location>
        <begin position="64"/>
        <end position="89"/>
    </location>
</feature>
<dbReference type="RefSeq" id="WP_322400230.1">
    <property type="nucleotide sequence ID" value="NZ_JAXOGL010000013.1"/>
</dbReference>
<dbReference type="InterPro" id="IPR051393">
    <property type="entry name" value="ABC_transporter_permease"/>
</dbReference>
<feature type="transmembrane region" description="Helical" evidence="7">
    <location>
        <begin position="7"/>
        <end position="32"/>
    </location>
</feature>
<evidence type="ECO:0000256" key="2">
    <source>
        <dbReference type="ARBA" id="ARBA00022448"/>
    </source>
</evidence>
<evidence type="ECO:0000259" key="8">
    <source>
        <dbReference type="PROSITE" id="PS50928"/>
    </source>
</evidence>
<sequence length="286" mass="32349">MSKKKIFFWMTFPFVLIFFMFHTFPLLTGVYYSLTNSKGFGNFEFVGLKNYIRLFSDEQVINSYLFTFKFAILTTILVNVIGLLLAVLLNSRIKFKTFFRGVYFSPYILGGLIVGYVFNYLFTFIVPALGRSIGSSVLSTSLLGTPNLAWIGIVITVAWQSIAFNTLIYISGIQTIPEDIYEAAKIDGSSSFQSFWKITFPLLAPFFTINLVLSMRNYLMVFDQIMSLTGGGPAQSTTSISMLIYKNGLNGNQFGYQSANAVIYFIVIVFVSIFQLKILNKREVQL</sequence>
<dbReference type="EMBL" id="JAXOGL010000013">
    <property type="protein sequence ID" value="MDZ5598251.1"/>
    <property type="molecule type" value="Genomic_DNA"/>
</dbReference>
<feature type="transmembrane region" description="Helical" evidence="7">
    <location>
        <begin position="261"/>
        <end position="279"/>
    </location>
</feature>
<reference evidence="9" key="1">
    <citation type="submission" date="2023-12" db="EMBL/GenBank/DDBJ databases">
        <title>Molecular genomic analyses of Enterococcus cecorum from sepsis oubreaks in broilers.</title>
        <authorList>
            <person name="Rhoads D."/>
            <person name="Alrubaye A."/>
        </authorList>
    </citation>
    <scope>NUCLEOTIDE SEQUENCE</scope>
    <source>
        <strain evidence="9">1755</strain>
    </source>
</reference>
<dbReference type="PANTHER" id="PTHR30193:SF37">
    <property type="entry name" value="INNER MEMBRANE ABC TRANSPORTER PERMEASE PROTEIN YCJO"/>
    <property type="match status" value="1"/>
</dbReference>
<dbReference type="PROSITE" id="PS50928">
    <property type="entry name" value="ABC_TM1"/>
    <property type="match status" value="1"/>
</dbReference>
<feature type="transmembrane region" description="Helical" evidence="7">
    <location>
        <begin position="194"/>
        <end position="213"/>
    </location>
</feature>
<keyword evidence="5 7" id="KW-1133">Transmembrane helix</keyword>
<evidence type="ECO:0000256" key="4">
    <source>
        <dbReference type="ARBA" id="ARBA00022692"/>
    </source>
</evidence>
<dbReference type="SUPFAM" id="SSF161098">
    <property type="entry name" value="MetI-like"/>
    <property type="match status" value="1"/>
</dbReference>
<comment type="similarity">
    <text evidence="7">Belongs to the binding-protein-dependent transport system permease family.</text>
</comment>
<dbReference type="Pfam" id="PF00528">
    <property type="entry name" value="BPD_transp_1"/>
    <property type="match status" value="1"/>
</dbReference>
<feature type="transmembrane region" description="Helical" evidence="7">
    <location>
        <begin position="149"/>
        <end position="173"/>
    </location>
</feature>
<protein>
    <submittedName>
        <fullName evidence="9">Sugar ABC transporter permease</fullName>
    </submittedName>
</protein>
<feature type="domain" description="ABC transmembrane type-1" evidence="8">
    <location>
        <begin position="64"/>
        <end position="275"/>
    </location>
</feature>
<accession>A0AAW9JZ10</accession>
<feature type="transmembrane region" description="Helical" evidence="7">
    <location>
        <begin position="101"/>
        <end position="129"/>
    </location>
</feature>
<evidence type="ECO:0000313" key="9">
    <source>
        <dbReference type="EMBL" id="MDZ5598251.1"/>
    </source>
</evidence>
<evidence type="ECO:0000256" key="1">
    <source>
        <dbReference type="ARBA" id="ARBA00004651"/>
    </source>
</evidence>
<dbReference type="GO" id="GO:0055085">
    <property type="term" value="P:transmembrane transport"/>
    <property type="evidence" value="ECO:0007669"/>
    <property type="project" value="InterPro"/>
</dbReference>
<comment type="subcellular location">
    <subcellularLocation>
        <location evidence="1 7">Cell membrane</location>
        <topology evidence="1 7">Multi-pass membrane protein</topology>
    </subcellularLocation>
</comment>
<dbReference type="Proteomes" id="UP001290582">
    <property type="component" value="Unassembled WGS sequence"/>
</dbReference>
<keyword evidence="3" id="KW-1003">Cell membrane</keyword>
<organism evidence="9 10">
    <name type="scientific">Enterococcus cecorum</name>
    <dbReference type="NCBI Taxonomy" id="44008"/>
    <lineage>
        <taxon>Bacteria</taxon>
        <taxon>Bacillati</taxon>
        <taxon>Bacillota</taxon>
        <taxon>Bacilli</taxon>
        <taxon>Lactobacillales</taxon>
        <taxon>Enterococcaceae</taxon>
        <taxon>Enterococcus</taxon>
    </lineage>
</organism>
<name>A0AAW9JZ10_9ENTE</name>
<evidence type="ECO:0000256" key="7">
    <source>
        <dbReference type="RuleBase" id="RU363032"/>
    </source>
</evidence>
<keyword evidence="6 7" id="KW-0472">Membrane</keyword>
<proteinExistence type="inferred from homology"/>
<dbReference type="CDD" id="cd06261">
    <property type="entry name" value="TM_PBP2"/>
    <property type="match status" value="1"/>
</dbReference>
<evidence type="ECO:0000256" key="3">
    <source>
        <dbReference type="ARBA" id="ARBA00022475"/>
    </source>
</evidence>
<evidence type="ECO:0000256" key="6">
    <source>
        <dbReference type="ARBA" id="ARBA00023136"/>
    </source>
</evidence>